<protein>
    <submittedName>
        <fullName evidence="1">Uncharacterized protein</fullName>
    </submittedName>
</protein>
<reference evidence="1" key="1">
    <citation type="submission" date="2021-01" db="EMBL/GenBank/DDBJ databases">
        <authorList>
            <person name="Corre E."/>
            <person name="Pelletier E."/>
            <person name="Niang G."/>
            <person name="Scheremetjew M."/>
            <person name="Finn R."/>
            <person name="Kale V."/>
            <person name="Holt S."/>
            <person name="Cochrane G."/>
            <person name="Meng A."/>
            <person name="Brown T."/>
            <person name="Cohen L."/>
        </authorList>
    </citation>
    <scope>NUCLEOTIDE SEQUENCE</scope>
    <source>
        <strain evidence="1">CCMP2084</strain>
    </source>
</reference>
<accession>A0A7S2XSI9</accession>
<gene>
    <name evidence="1" type="ORF">ASEP1449_LOCUS16835</name>
</gene>
<sequence length="104" mass="12030">MAIKQAAMKFGNGATLNYPPCKKGYLPIVKHKRMYACWIHHEKRKQRFEKEGQKWRQDEQPLSIFWSSALDKTDEGIEATISNAFPSAPEEILNPIDKSPIFDH</sequence>
<name>A0A7S2XSI9_9STRA</name>
<dbReference type="AlphaFoldDB" id="A0A7S2XSI9"/>
<dbReference type="EMBL" id="HBHQ01024972">
    <property type="protein sequence ID" value="CAD9825001.1"/>
    <property type="molecule type" value="Transcribed_RNA"/>
</dbReference>
<proteinExistence type="predicted"/>
<evidence type="ECO:0000313" key="1">
    <source>
        <dbReference type="EMBL" id="CAD9825001.1"/>
    </source>
</evidence>
<organism evidence="1">
    <name type="scientific">Attheya septentrionalis</name>
    <dbReference type="NCBI Taxonomy" id="420275"/>
    <lineage>
        <taxon>Eukaryota</taxon>
        <taxon>Sar</taxon>
        <taxon>Stramenopiles</taxon>
        <taxon>Ochrophyta</taxon>
        <taxon>Bacillariophyta</taxon>
        <taxon>Coscinodiscophyceae</taxon>
        <taxon>Chaetocerotophycidae</taxon>
        <taxon>Chaetocerotales</taxon>
        <taxon>Attheyaceae</taxon>
        <taxon>Attheya</taxon>
    </lineage>
</organism>